<name>A0A1S9I949_9CLOT</name>
<keyword evidence="2" id="KW-0813">Transport</keyword>
<dbReference type="RefSeq" id="WP_078054588.1">
    <property type="nucleotide sequence ID" value="NZ_MRAE01000012.1"/>
</dbReference>
<dbReference type="EMBL" id="MRAE01000012">
    <property type="protein sequence ID" value="OOO66796.1"/>
    <property type="molecule type" value="Genomic_DNA"/>
</dbReference>
<feature type="transmembrane region" description="Helical" evidence="6">
    <location>
        <begin position="194"/>
        <end position="215"/>
    </location>
</feature>
<reference evidence="7 8" key="1">
    <citation type="submission" date="2016-12" db="EMBL/GenBank/DDBJ databases">
        <title>Clostridium tepidum sp. nov., a close relative of Clostridium sporogenes and Clostridium botulinum Group I.</title>
        <authorList>
            <person name="Dobritsa A.P."/>
            <person name="Kutumbaka K.K."/>
            <person name="Werner K."/>
            <person name="Wiedmann M."/>
            <person name="Asmus A."/>
            <person name="Samadpour M."/>
        </authorList>
    </citation>
    <scope>NUCLEOTIDE SEQUENCE [LARGE SCALE GENOMIC DNA]</scope>
    <source>
        <strain evidence="7 8">IEH 97212</strain>
    </source>
</reference>
<dbReference type="AlphaFoldDB" id="A0A1S9I949"/>
<dbReference type="InterPro" id="IPR036458">
    <property type="entry name" value="Na:dicarbo_symporter_sf"/>
</dbReference>
<dbReference type="InterPro" id="IPR001991">
    <property type="entry name" value="Na-dicarboxylate_symporter"/>
</dbReference>
<keyword evidence="4 6" id="KW-1133">Transmembrane helix</keyword>
<protein>
    <submittedName>
        <fullName evidence="7">Dicarboxylate/amino acid:cation symporter</fullName>
    </submittedName>
</protein>
<gene>
    <name evidence="7" type="ORF">BS638_06635</name>
</gene>
<dbReference type="Gene3D" id="1.10.3860.10">
    <property type="entry name" value="Sodium:dicarboxylate symporter"/>
    <property type="match status" value="1"/>
</dbReference>
<accession>A0A1S9I949</accession>
<dbReference type="GO" id="GO:0006835">
    <property type="term" value="P:dicarboxylic acid transport"/>
    <property type="evidence" value="ECO:0007669"/>
    <property type="project" value="TreeGrafter"/>
</dbReference>
<feature type="transmembrane region" description="Helical" evidence="6">
    <location>
        <begin position="43"/>
        <end position="64"/>
    </location>
</feature>
<evidence type="ECO:0000256" key="3">
    <source>
        <dbReference type="ARBA" id="ARBA00022692"/>
    </source>
</evidence>
<evidence type="ECO:0000313" key="7">
    <source>
        <dbReference type="EMBL" id="OOO66796.1"/>
    </source>
</evidence>
<dbReference type="GO" id="GO:0015293">
    <property type="term" value="F:symporter activity"/>
    <property type="evidence" value="ECO:0007669"/>
    <property type="project" value="InterPro"/>
</dbReference>
<dbReference type="SUPFAM" id="SSF118215">
    <property type="entry name" value="Proton glutamate symport protein"/>
    <property type="match status" value="1"/>
</dbReference>
<keyword evidence="3 6" id="KW-0812">Transmembrane</keyword>
<dbReference type="PRINTS" id="PR00173">
    <property type="entry name" value="EDTRNSPORT"/>
</dbReference>
<feature type="transmembrane region" description="Helical" evidence="6">
    <location>
        <begin position="333"/>
        <end position="350"/>
    </location>
</feature>
<sequence>MKISKKSFFLNLGNAIIISMILGIIAGILMGKKASMFAPLGNIFMQLIKMVIMPLVFCSIVSGASSIGESKSAGKMGITIFLYYLTTTAIAVCIGLLFGELFKPGSTVNIESFKSMFSNEFATKGKIPGFWETLQGFVPENPIKSLVDGNIIQVIFFSLFLGFGISSLPKEKKELLINVFNYTNDALIYIMTKVMYIAPIGVFALMADATGTFGYEILKSLFFLLIVDILALCLHNFGVYSLFVKVISGVSIKKFWKAIYKVQLIAFSTSSSMAALPLNIESCEKELGVSKETASFVLPLGATINMDGNAVYYALVACFFAQMFHINLGASQYLAIIFTATIGSIGQAGVPGPSLLVVAVLLAANIPVVGLPLLFGVDRIFDMLRTSVNVVGDASCAVIVEKVKKLQKKLFQHKFNFNISKIEYTSLILICEVYFLCYKMSNLNHYIFKC</sequence>
<evidence type="ECO:0000256" key="1">
    <source>
        <dbReference type="ARBA" id="ARBA00004141"/>
    </source>
</evidence>
<keyword evidence="5 6" id="KW-0472">Membrane</keyword>
<feature type="transmembrane region" description="Helical" evidence="6">
    <location>
        <begin position="76"/>
        <end position="98"/>
    </location>
</feature>
<dbReference type="PANTHER" id="PTHR42865">
    <property type="entry name" value="PROTON/GLUTAMATE-ASPARTATE SYMPORTER"/>
    <property type="match status" value="1"/>
</dbReference>
<feature type="transmembrane region" description="Helical" evidence="6">
    <location>
        <begin position="221"/>
        <end position="243"/>
    </location>
</feature>
<comment type="caution">
    <text evidence="7">The sequence shown here is derived from an EMBL/GenBank/DDBJ whole genome shotgun (WGS) entry which is preliminary data.</text>
</comment>
<evidence type="ECO:0000256" key="4">
    <source>
        <dbReference type="ARBA" id="ARBA00022989"/>
    </source>
</evidence>
<evidence type="ECO:0000256" key="6">
    <source>
        <dbReference type="SAM" id="Phobius"/>
    </source>
</evidence>
<dbReference type="GO" id="GO:0005886">
    <property type="term" value="C:plasma membrane"/>
    <property type="evidence" value="ECO:0007669"/>
    <property type="project" value="TreeGrafter"/>
</dbReference>
<proteinExistence type="predicted"/>
<feature type="transmembrane region" description="Helical" evidence="6">
    <location>
        <begin position="12"/>
        <end position="31"/>
    </location>
</feature>
<evidence type="ECO:0000256" key="2">
    <source>
        <dbReference type="ARBA" id="ARBA00022448"/>
    </source>
</evidence>
<dbReference type="STRING" id="1962263.BS637_05255"/>
<evidence type="ECO:0000313" key="8">
    <source>
        <dbReference type="Proteomes" id="UP000190256"/>
    </source>
</evidence>
<dbReference type="Pfam" id="PF00375">
    <property type="entry name" value="SDF"/>
    <property type="match status" value="1"/>
</dbReference>
<dbReference type="Proteomes" id="UP000190256">
    <property type="component" value="Unassembled WGS sequence"/>
</dbReference>
<organism evidence="7 8">
    <name type="scientific">Clostridium tepidum</name>
    <dbReference type="NCBI Taxonomy" id="1962263"/>
    <lineage>
        <taxon>Bacteria</taxon>
        <taxon>Bacillati</taxon>
        <taxon>Bacillota</taxon>
        <taxon>Clostridia</taxon>
        <taxon>Eubacteriales</taxon>
        <taxon>Clostridiaceae</taxon>
        <taxon>Clostridium</taxon>
    </lineage>
</organism>
<dbReference type="PANTHER" id="PTHR42865:SF2">
    <property type="entry name" value="PROTON:GLUTAMATE SYMPORTER DAACS FAMILY"/>
    <property type="match status" value="1"/>
</dbReference>
<evidence type="ECO:0000256" key="5">
    <source>
        <dbReference type="ARBA" id="ARBA00023136"/>
    </source>
</evidence>
<feature type="transmembrane region" description="Helical" evidence="6">
    <location>
        <begin position="151"/>
        <end position="168"/>
    </location>
</feature>
<comment type="subcellular location">
    <subcellularLocation>
        <location evidence="1">Membrane</location>
        <topology evidence="1">Multi-pass membrane protein</topology>
    </subcellularLocation>
</comment>
<feature type="transmembrane region" description="Helical" evidence="6">
    <location>
        <begin position="356"/>
        <end position="377"/>
    </location>
</feature>
<dbReference type="OrthoDB" id="7778689at2"/>